<protein>
    <submittedName>
        <fullName evidence="1">YbaB/EbfC family nucleoid-associated protein</fullName>
    </submittedName>
</protein>
<dbReference type="EMBL" id="CP031263">
    <property type="protein sequence ID" value="AXH93251.1"/>
    <property type="molecule type" value="Genomic_DNA"/>
</dbReference>
<evidence type="ECO:0000313" key="2">
    <source>
        <dbReference type="Proteomes" id="UP000253958"/>
    </source>
</evidence>
<reference evidence="1 2" key="2">
    <citation type="submission" date="2018-08" db="EMBL/GenBank/DDBJ databases">
        <title>Streptomyces kandeliansis sp. nov., an endophytic bacterium isolated from mangrove plant.</title>
        <authorList>
            <person name="Wang R."/>
        </authorList>
    </citation>
    <scope>NUCLEOTIDE SEQUENCE [LARGE SCALE GENOMIC DNA]</scope>
    <source>
        <strain evidence="2">H14(2018)</strain>
    </source>
</reference>
<accession>A0A1C6RZX4</accession>
<dbReference type="SUPFAM" id="SSF82607">
    <property type="entry name" value="YbaB-like"/>
    <property type="match status" value="1"/>
</dbReference>
<sequence length="106" mass="11537">MQPESTPIPPSFQEFMENAQRLEDQMRNAQSELERAIVTGRSQDATVVVMASGLGKVQAVRVDPRVYEQRDAASLQTAIMEAIQAAAANAGKLATEKMGPVEINLH</sequence>
<dbReference type="AlphaFoldDB" id="A0A1C6RZX4"/>
<dbReference type="InterPro" id="IPR004401">
    <property type="entry name" value="YbaB/EbfC"/>
</dbReference>
<dbReference type="PIRSF" id="PIRSF004555">
    <property type="entry name" value="UCP004555"/>
    <property type="match status" value="1"/>
</dbReference>
<name>A0A1C6RZX4_9ACTN</name>
<dbReference type="InterPro" id="IPR036894">
    <property type="entry name" value="YbaB-like_sf"/>
</dbReference>
<reference evidence="1 2" key="1">
    <citation type="submission" date="2018-07" db="EMBL/GenBank/DDBJ databases">
        <authorList>
            <person name="Ye Y."/>
        </authorList>
    </citation>
    <scope>NUCLEOTIDE SEQUENCE [LARGE SCALE GENOMIC DNA]</scope>
    <source>
        <strain evidence="2">H14(2018)</strain>
    </source>
</reference>
<gene>
    <name evidence="1" type="ORF">DVH21_26745</name>
</gene>
<dbReference type="NCBIfam" id="TIGR00103">
    <property type="entry name" value="DNA_YbaB_EbfC"/>
    <property type="match status" value="1"/>
</dbReference>
<dbReference type="GO" id="GO:0003677">
    <property type="term" value="F:DNA binding"/>
    <property type="evidence" value="ECO:0007669"/>
    <property type="project" value="InterPro"/>
</dbReference>
<dbReference type="Proteomes" id="UP000253958">
    <property type="component" value="Chromosome"/>
</dbReference>
<proteinExistence type="predicted"/>
<dbReference type="Pfam" id="PF02575">
    <property type="entry name" value="YbaB_DNA_bd"/>
    <property type="match status" value="1"/>
</dbReference>
<organism evidence="1 2">
    <name type="scientific">Micromonospora aurantiaca</name>
    <name type="common">nom. illeg.</name>
    <dbReference type="NCBI Taxonomy" id="47850"/>
    <lineage>
        <taxon>Bacteria</taxon>
        <taxon>Bacillati</taxon>
        <taxon>Actinomycetota</taxon>
        <taxon>Actinomycetes</taxon>
        <taxon>Micromonosporales</taxon>
        <taxon>Micromonosporaceae</taxon>
        <taxon>Micromonospora</taxon>
    </lineage>
</organism>
<evidence type="ECO:0000313" key="1">
    <source>
        <dbReference type="EMBL" id="AXH93251.1"/>
    </source>
</evidence>
<dbReference type="OMA" id="MGSIEVT"/>
<dbReference type="Gene3D" id="3.30.1310.10">
    <property type="entry name" value="Nucleoid-associated protein YbaB-like domain"/>
    <property type="match status" value="1"/>
</dbReference>